<keyword evidence="2" id="KW-0732">Signal</keyword>
<dbReference type="InterPro" id="IPR017942">
    <property type="entry name" value="Lipid-bd_serum_glycop_N"/>
</dbReference>
<comment type="domain">
    <text evidence="2">The N- and C-terminal barrels adopt an identical fold despite having only 13% of conserved residues.</text>
</comment>
<protein>
    <recommendedName>
        <fullName evidence="2">Bactericidal permeability-increasing protein</fullName>
        <shortName evidence="2">BPI</shortName>
    </recommendedName>
</protein>
<evidence type="ECO:0000256" key="1">
    <source>
        <dbReference type="ARBA" id="ARBA00023180"/>
    </source>
</evidence>
<keyword evidence="2" id="KW-1015">Disulfide bond</keyword>
<organism evidence="4 5">
    <name type="scientific">Anabarilius grahami</name>
    <name type="common">Kanglang fish</name>
    <name type="synonym">Barilius grahami</name>
    <dbReference type="NCBI Taxonomy" id="495550"/>
    <lineage>
        <taxon>Eukaryota</taxon>
        <taxon>Metazoa</taxon>
        <taxon>Chordata</taxon>
        <taxon>Craniata</taxon>
        <taxon>Vertebrata</taxon>
        <taxon>Euteleostomi</taxon>
        <taxon>Actinopterygii</taxon>
        <taxon>Neopterygii</taxon>
        <taxon>Teleostei</taxon>
        <taxon>Ostariophysi</taxon>
        <taxon>Cypriniformes</taxon>
        <taxon>Xenocyprididae</taxon>
        <taxon>Xenocypridinae</taxon>
        <taxon>Xenocypridinae incertae sedis</taxon>
        <taxon>Anabarilius</taxon>
    </lineage>
</organism>
<gene>
    <name evidence="4" type="ORF">DPX16_5251</name>
</gene>
<evidence type="ECO:0000256" key="2">
    <source>
        <dbReference type="RuleBase" id="RU369039"/>
    </source>
</evidence>
<dbReference type="Proteomes" id="UP000281406">
    <property type="component" value="Unassembled WGS sequence"/>
</dbReference>
<comment type="domain">
    <text evidence="2">The N-terminal region may be exposed to the interior of the granule, whereas the C-terminal portion may be embedded in the membrane. During phagocytosis and degranulation, proteases may be released and activated and cleave BPI at the junction of the N- and C-terminal portions of the molecule, providing controlled release of the N-terminal antibacterial fragment when bacteria are ingested.</text>
</comment>
<dbReference type="Pfam" id="PF01273">
    <property type="entry name" value="LBP_BPI_CETP"/>
    <property type="match status" value="1"/>
</dbReference>
<keyword evidence="2" id="KW-0964">Secreted</keyword>
<keyword evidence="2" id="KW-0391">Immunity</keyword>
<dbReference type="SUPFAM" id="SSF55394">
    <property type="entry name" value="Bactericidal permeability-increasing protein, BPI"/>
    <property type="match status" value="1"/>
</dbReference>
<accession>A0A3N0Y1E6</accession>
<dbReference type="EMBL" id="RJVU01054446">
    <property type="protein sequence ID" value="ROL08915.1"/>
    <property type="molecule type" value="Genomic_DNA"/>
</dbReference>
<dbReference type="PANTHER" id="PTHR10504:SF84">
    <property type="entry name" value="BACTERICIDAL PERMEABILITY-INCREASING PROTEIN"/>
    <property type="match status" value="1"/>
</dbReference>
<name>A0A3N0Y1E6_ANAGA</name>
<keyword evidence="1 2" id="KW-0325">Glycoprotein</keyword>
<comment type="subcellular location">
    <subcellularLocation>
        <location evidence="2">Secreted</location>
    </subcellularLocation>
</comment>
<comment type="function">
    <text evidence="2">The cytotoxic action of BPI is limited to many species of Gram-negative bacteria; this specificity may be explained by a strong affinity of the very basic N-terminal half for the negatively charged lipopolysaccharides that are unique to the Gram-negative bacterial outer envelope.</text>
</comment>
<sequence length="245" mass="26563">MSYTFPILLTERTQRQFNFFKSFKGFGFFLRPHSSRQLGIDSIQQKLGTIKLSDISGTANLAVGNVEYSLTGMQIGKIGLGNSALGLVPGTGVKLSVANGFINMHGNWEVKYFWFIKLSGSFELSVSELAISTNIAVKSDATGRPTISIINCAATVGSVSVRFGGGPRKKDMDILDDMGLLPPAGTERHFIVCRRSRMDVLLGRRVLSVGLVSATLDPDAADVSQPRSLLSSPLVRLHQLDVFLP</sequence>
<evidence type="ECO:0000313" key="4">
    <source>
        <dbReference type="EMBL" id="ROL08915.1"/>
    </source>
</evidence>
<dbReference type="PANTHER" id="PTHR10504">
    <property type="entry name" value="BACTERICIDAL PERMEABILITY-INCREASING BPI PROTEIN-RELATED"/>
    <property type="match status" value="1"/>
</dbReference>
<dbReference type="Gene3D" id="3.15.10.10">
    <property type="entry name" value="Bactericidal permeability-increasing protein, domain 1"/>
    <property type="match status" value="1"/>
</dbReference>
<dbReference type="InterPro" id="IPR017943">
    <property type="entry name" value="Bactericidal_perm-incr_a/b_dom"/>
</dbReference>
<reference evidence="4 5" key="1">
    <citation type="submission" date="2018-10" db="EMBL/GenBank/DDBJ databases">
        <title>Genome assembly for a Yunnan-Guizhou Plateau 3E fish, Anabarilius grahami (Regan), and its evolutionary and genetic applications.</title>
        <authorList>
            <person name="Jiang W."/>
        </authorList>
    </citation>
    <scope>NUCLEOTIDE SEQUENCE [LARGE SCALE GENOMIC DNA]</scope>
    <source>
        <strain evidence="4">AG-KIZ</strain>
        <tissue evidence="4">Muscle</tissue>
    </source>
</reference>
<dbReference type="GO" id="GO:0005615">
    <property type="term" value="C:extracellular space"/>
    <property type="evidence" value="ECO:0007669"/>
    <property type="project" value="UniProtKB-UniRule"/>
</dbReference>
<dbReference type="InterPro" id="IPR032942">
    <property type="entry name" value="BPI/LBP/Plunc"/>
</dbReference>
<keyword evidence="5" id="KW-1185">Reference proteome</keyword>
<comment type="subunit">
    <text evidence="2">Monomer. Homodimer; disulfide-linked.</text>
</comment>
<dbReference type="GO" id="GO:0008289">
    <property type="term" value="F:lipid binding"/>
    <property type="evidence" value="ECO:0007669"/>
    <property type="project" value="InterPro"/>
</dbReference>
<keyword evidence="2" id="KW-0929">Antimicrobial</keyword>
<dbReference type="GO" id="GO:0050829">
    <property type="term" value="P:defense response to Gram-negative bacterium"/>
    <property type="evidence" value="ECO:0007669"/>
    <property type="project" value="UniProtKB-UniRule"/>
</dbReference>
<keyword evidence="2" id="KW-0044">Antibiotic</keyword>
<dbReference type="GO" id="GO:0045087">
    <property type="term" value="P:innate immune response"/>
    <property type="evidence" value="ECO:0007669"/>
    <property type="project" value="UniProtKB-UniRule"/>
</dbReference>
<dbReference type="SMART" id="SM00328">
    <property type="entry name" value="BPI1"/>
    <property type="match status" value="1"/>
</dbReference>
<dbReference type="OrthoDB" id="10255543at2759"/>
<feature type="domain" description="Lipid-binding serum glycoprotein N-terminal" evidence="3">
    <location>
        <begin position="33"/>
        <end position="242"/>
    </location>
</feature>
<evidence type="ECO:0000259" key="3">
    <source>
        <dbReference type="SMART" id="SM00328"/>
    </source>
</evidence>
<comment type="caution">
    <text evidence="4">The sequence shown here is derived from an EMBL/GenBank/DDBJ whole genome shotgun (WGS) entry which is preliminary data.</text>
</comment>
<proteinExistence type="predicted"/>
<evidence type="ECO:0000313" key="5">
    <source>
        <dbReference type="Proteomes" id="UP000281406"/>
    </source>
</evidence>
<keyword evidence="2" id="KW-0399">Innate immunity</keyword>
<dbReference type="AlphaFoldDB" id="A0A3N0Y1E6"/>
<dbReference type="FunFam" id="3.15.10.10:FF:000001">
    <property type="entry name" value="phospholipid transfer protein-like"/>
    <property type="match status" value="1"/>
</dbReference>